<evidence type="ECO:0000256" key="5">
    <source>
        <dbReference type="SAM" id="Coils"/>
    </source>
</evidence>
<dbReference type="SUPFAM" id="SSF48576">
    <property type="entry name" value="Terpenoid synthases"/>
    <property type="match status" value="1"/>
</dbReference>
<evidence type="ECO:0000313" key="6">
    <source>
        <dbReference type="EMBL" id="CAI9780314.1"/>
    </source>
</evidence>
<keyword evidence="5" id="KW-0175">Coiled coil</keyword>
<organism evidence="6 7">
    <name type="scientific">Fraxinus pennsylvanica</name>
    <dbReference type="NCBI Taxonomy" id="56036"/>
    <lineage>
        <taxon>Eukaryota</taxon>
        <taxon>Viridiplantae</taxon>
        <taxon>Streptophyta</taxon>
        <taxon>Embryophyta</taxon>
        <taxon>Tracheophyta</taxon>
        <taxon>Spermatophyta</taxon>
        <taxon>Magnoliopsida</taxon>
        <taxon>eudicotyledons</taxon>
        <taxon>Gunneridae</taxon>
        <taxon>Pentapetalae</taxon>
        <taxon>asterids</taxon>
        <taxon>lamiids</taxon>
        <taxon>Lamiales</taxon>
        <taxon>Oleaceae</taxon>
        <taxon>Oleeae</taxon>
        <taxon>Fraxinus</taxon>
    </lineage>
</organism>
<dbReference type="PANTHER" id="PTHR43281:SF24">
    <property type="entry name" value="OS07G0580900 PROTEIN"/>
    <property type="match status" value="1"/>
</dbReference>
<evidence type="ECO:0000313" key="7">
    <source>
        <dbReference type="Proteomes" id="UP000834106"/>
    </source>
</evidence>
<keyword evidence="3" id="KW-0479">Metal-binding</keyword>
<name>A0AAD2A2B9_9LAMI</name>
<reference evidence="6" key="1">
    <citation type="submission" date="2023-05" db="EMBL/GenBank/DDBJ databases">
        <authorList>
            <person name="Huff M."/>
        </authorList>
    </citation>
    <scope>NUCLEOTIDE SEQUENCE</scope>
</reference>
<evidence type="ECO:0000256" key="4">
    <source>
        <dbReference type="ARBA" id="ARBA00022842"/>
    </source>
</evidence>
<dbReference type="EMBL" id="OU503052">
    <property type="protein sequence ID" value="CAI9780314.1"/>
    <property type="molecule type" value="Genomic_DNA"/>
</dbReference>
<accession>A0AAD2A2B9</accession>
<gene>
    <name evidence="6" type="ORF">FPE_LOCUS27744</name>
</gene>
<dbReference type="GO" id="GO:0008299">
    <property type="term" value="P:isoprenoid biosynthetic process"/>
    <property type="evidence" value="ECO:0007669"/>
    <property type="project" value="InterPro"/>
</dbReference>
<protein>
    <submittedName>
        <fullName evidence="6">Uncharacterized protein</fullName>
    </submittedName>
</protein>
<proteinExistence type="inferred from homology"/>
<keyword evidence="4" id="KW-0460">Magnesium</keyword>
<evidence type="ECO:0000256" key="2">
    <source>
        <dbReference type="ARBA" id="ARBA00006706"/>
    </source>
</evidence>
<sequence>MNDEYFSNSWLLGIPVFQKNLGHFLLVFSVSGTFGRTSIQLRSTSSKNRALRYIVSFKDNGGRIASRLLKPVKSPTSISDELSRGRKSVAGPFSISVHMKEQKLWKRSKRSITFEQHSRVMTLSNEEVTGGSSKVTGESLEVMGESRLRRLRSVKERHQLFWGQFLWGGTAEQVETLRTFTRKIGLFQVVDDILDVTKSSAELGKTAGKDLVADEATYPKLLGLDQAREFAETLNEEAKEQLAEFDLD</sequence>
<dbReference type="AlphaFoldDB" id="A0AAD2A2B9"/>
<dbReference type="InterPro" id="IPR008949">
    <property type="entry name" value="Isoprenoid_synthase_dom_sf"/>
</dbReference>
<dbReference type="GO" id="GO:0046872">
    <property type="term" value="F:metal ion binding"/>
    <property type="evidence" value="ECO:0007669"/>
    <property type="project" value="UniProtKB-KW"/>
</dbReference>
<evidence type="ECO:0000256" key="3">
    <source>
        <dbReference type="ARBA" id="ARBA00022723"/>
    </source>
</evidence>
<dbReference type="Gene3D" id="1.10.600.10">
    <property type="entry name" value="Farnesyl Diphosphate Synthase"/>
    <property type="match status" value="1"/>
</dbReference>
<feature type="coiled-coil region" evidence="5">
    <location>
        <begin position="221"/>
        <end position="248"/>
    </location>
</feature>
<keyword evidence="7" id="KW-1185">Reference proteome</keyword>
<dbReference type="InterPro" id="IPR000092">
    <property type="entry name" value="Polyprenyl_synt"/>
</dbReference>
<dbReference type="Proteomes" id="UP000834106">
    <property type="component" value="Chromosome 17"/>
</dbReference>
<dbReference type="Pfam" id="PF00348">
    <property type="entry name" value="polyprenyl_synt"/>
    <property type="match status" value="1"/>
</dbReference>
<comment type="cofactor">
    <cofactor evidence="1">
        <name>Mg(2+)</name>
        <dbReference type="ChEBI" id="CHEBI:18420"/>
    </cofactor>
</comment>
<dbReference type="PANTHER" id="PTHR43281">
    <property type="entry name" value="FARNESYL DIPHOSPHATE SYNTHASE"/>
    <property type="match status" value="1"/>
</dbReference>
<evidence type="ECO:0000256" key="1">
    <source>
        <dbReference type="ARBA" id="ARBA00001946"/>
    </source>
</evidence>
<dbReference type="GO" id="GO:0004311">
    <property type="term" value="F:geranylgeranyl diphosphate synthase activity"/>
    <property type="evidence" value="ECO:0007669"/>
    <property type="project" value="TreeGrafter"/>
</dbReference>
<comment type="similarity">
    <text evidence="2">Belongs to the FPP/GGPP synthase family.</text>
</comment>